<dbReference type="InterPro" id="IPR008952">
    <property type="entry name" value="Tetraspanin_EC2_sf"/>
</dbReference>
<evidence type="ECO:0000256" key="4">
    <source>
        <dbReference type="ARBA" id="ARBA00010457"/>
    </source>
</evidence>
<dbReference type="InterPro" id="IPR036423">
    <property type="entry name" value="SOD-like_Cu/Zn_dom_sf"/>
</dbReference>
<keyword evidence="9" id="KW-0049">Antioxidant</keyword>
<evidence type="ECO:0000256" key="10">
    <source>
        <dbReference type="ARBA" id="ARBA00022989"/>
    </source>
</evidence>
<feature type="transmembrane region" description="Helical" evidence="16">
    <location>
        <begin position="248"/>
        <end position="273"/>
    </location>
</feature>
<feature type="transmembrane region" description="Helical" evidence="16">
    <location>
        <begin position="440"/>
        <end position="466"/>
    </location>
</feature>
<comment type="catalytic activity">
    <reaction evidence="15">
        <text>2 superoxide + 2 H(+) = H2O2 + O2</text>
        <dbReference type="Rhea" id="RHEA:20696"/>
        <dbReference type="ChEBI" id="CHEBI:15378"/>
        <dbReference type="ChEBI" id="CHEBI:15379"/>
        <dbReference type="ChEBI" id="CHEBI:16240"/>
        <dbReference type="ChEBI" id="CHEBI:18421"/>
        <dbReference type="EC" id="1.15.1.1"/>
    </reaction>
</comment>
<evidence type="ECO:0000256" key="14">
    <source>
        <dbReference type="ARBA" id="ARBA00023157"/>
    </source>
</evidence>
<dbReference type="FunFam" id="2.60.40.200:FF:000003">
    <property type="entry name" value="Superoxide dismutase [Cu-Zn], chloroplastic"/>
    <property type="match status" value="1"/>
</dbReference>
<evidence type="ECO:0000256" key="2">
    <source>
        <dbReference type="ARBA" id="ARBA00001947"/>
    </source>
</evidence>
<keyword evidence="7" id="KW-0479">Metal-binding</keyword>
<evidence type="ECO:0000256" key="6">
    <source>
        <dbReference type="ARBA" id="ARBA00022692"/>
    </source>
</evidence>
<dbReference type="PROSITE" id="PS00087">
    <property type="entry name" value="SOD_CU_ZN_1"/>
    <property type="match status" value="1"/>
</dbReference>
<dbReference type="InterPro" id="IPR018152">
    <property type="entry name" value="SOD_Cu/Zn_BS"/>
</dbReference>
<keyword evidence="10 16" id="KW-1133">Transmembrane helix</keyword>
<dbReference type="GO" id="GO:0004784">
    <property type="term" value="F:superoxide dismutase activity"/>
    <property type="evidence" value="ECO:0007669"/>
    <property type="project" value="UniProtKB-EC"/>
</dbReference>
<feature type="chain" id="PRO_5040354747" description="superoxide dismutase" evidence="17">
    <location>
        <begin position="19"/>
        <end position="474"/>
    </location>
</feature>
<comment type="caution">
    <text evidence="19">The sequence shown here is derived from an EMBL/GenBank/DDBJ whole genome shotgun (WGS) entry which is preliminary data.</text>
</comment>
<comment type="cofactor">
    <cofactor evidence="2">
        <name>Zn(2+)</name>
        <dbReference type="ChEBI" id="CHEBI:29105"/>
    </cofactor>
</comment>
<keyword evidence="11" id="KW-0560">Oxidoreductase</keyword>
<dbReference type="CDD" id="cd00305">
    <property type="entry name" value="Cu-Zn_Superoxide_Dismutase"/>
    <property type="match status" value="1"/>
</dbReference>
<dbReference type="CDD" id="cd03156">
    <property type="entry name" value="uroplakin_I_like_LEL"/>
    <property type="match status" value="1"/>
</dbReference>
<keyword evidence="8" id="KW-0862">Zinc</keyword>
<feature type="transmembrane region" description="Helical" evidence="16">
    <location>
        <begin position="285"/>
        <end position="310"/>
    </location>
</feature>
<evidence type="ECO:0000256" key="12">
    <source>
        <dbReference type="ARBA" id="ARBA00023008"/>
    </source>
</evidence>
<evidence type="ECO:0000256" key="17">
    <source>
        <dbReference type="SAM" id="SignalP"/>
    </source>
</evidence>
<evidence type="ECO:0000256" key="13">
    <source>
        <dbReference type="ARBA" id="ARBA00023136"/>
    </source>
</evidence>
<dbReference type="Pfam" id="PF00335">
    <property type="entry name" value="Tetraspanin"/>
    <property type="match status" value="1"/>
</dbReference>
<comment type="subcellular location">
    <subcellularLocation>
        <location evidence="3">Membrane</location>
        <topology evidence="3">Multi-pass membrane protein</topology>
    </subcellularLocation>
</comment>
<dbReference type="Gene3D" id="2.60.40.200">
    <property type="entry name" value="Superoxide dismutase, copper/zinc binding domain"/>
    <property type="match status" value="1"/>
</dbReference>
<feature type="signal peptide" evidence="17">
    <location>
        <begin position="1"/>
        <end position="18"/>
    </location>
</feature>
<dbReference type="AlphaFoldDB" id="A0A9Q0BPQ3"/>
<dbReference type="GO" id="GO:0005507">
    <property type="term" value="F:copper ion binding"/>
    <property type="evidence" value="ECO:0007669"/>
    <property type="project" value="InterPro"/>
</dbReference>
<evidence type="ECO:0000256" key="8">
    <source>
        <dbReference type="ARBA" id="ARBA00022833"/>
    </source>
</evidence>
<keyword evidence="14" id="KW-1015">Disulfide bond</keyword>
<feature type="domain" description="Superoxide dismutase copper/zinc binding" evidence="18">
    <location>
        <begin position="43"/>
        <end position="176"/>
    </location>
</feature>
<dbReference type="SUPFAM" id="SSF49329">
    <property type="entry name" value="Cu,Zn superoxide dismutase-like"/>
    <property type="match status" value="1"/>
</dbReference>
<name>A0A9Q0BPQ3_9MUSC</name>
<accession>A0A9Q0BPQ3</accession>
<keyword evidence="12" id="KW-0186">Copper</keyword>
<dbReference type="Proteomes" id="UP001059596">
    <property type="component" value="Unassembled WGS sequence"/>
</dbReference>
<evidence type="ECO:0000256" key="9">
    <source>
        <dbReference type="ARBA" id="ARBA00022862"/>
    </source>
</evidence>
<keyword evidence="13 16" id="KW-0472">Membrane</keyword>
<evidence type="ECO:0000313" key="19">
    <source>
        <dbReference type="EMBL" id="KAI8040027.1"/>
    </source>
</evidence>
<protein>
    <recommendedName>
        <fullName evidence="5">superoxide dismutase</fullName>
        <ecNumber evidence="5">1.15.1.1</ecNumber>
    </recommendedName>
</protein>
<keyword evidence="17" id="KW-0732">Signal</keyword>
<dbReference type="Pfam" id="PF00080">
    <property type="entry name" value="Sod_Cu"/>
    <property type="match status" value="1"/>
</dbReference>
<dbReference type="EMBL" id="JAMKOV010000005">
    <property type="protein sequence ID" value="KAI8040027.1"/>
    <property type="molecule type" value="Genomic_DNA"/>
</dbReference>
<evidence type="ECO:0000313" key="20">
    <source>
        <dbReference type="Proteomes" id="UP001059596"/>
    </source>
</evidence>
<evidence type="ECO:0000256" key="5">
    <source>
        <dbReference type="ARBA" id="ARBA00012682"/>
    </source>
</evidence>
<evidence type="ECO:0000259" key="18">
    <source>
        <dbReference type="Pfam" id="PF00080"/>
    </source>
</evidence>
<evidence type="ECO:0000256" key="1">
    <source>
        <dbReference type="ARBA" id="ARBA00001935"/>
    </source>
</evidence>
<comment type="cofactor">
    <cofactor evidence="1">
        <name>Cu cation</name>
        <dbReference type="ChEBI" id="CHEBI:23378"/>
    </cofactor>
</comment>
<evidence type="ECO:0000256" key="15">
    <source>
        <dbReference type="ARBA" id="ARBA00049204"/>
    </source>
</evidence>
<dbReference type="InterPro" id="IPR024134">
    <property type="entry name" value="SOD_Cu/Zn_/chaperone"/>
</dbReference>
<feature type="transmembrane region" description="Helical" evidence="16">
    <location>
        <begin position="316"/>
        <end position="341"/>
    </location>
</feature>
<comment type="similarity">
    <text evidence="4">Belongs to the Cu-Zn superoxide dismutase family.</text>
</comment>
<reference evidence="19" key="1">
    <citation type="journal article" date="2023" name="Genome Biol. Evol.">
        <title>Long-read-based Genome Assembly of Drosophila gunungcola Reveals Fewer Chemosensory Genes in Flower-breeding Species.</title>
        <authorList>
            <person name="Negi A."/>
            <person name="Liao B.Y."/>
            <person name="Yeh S.D."/>
        </authorList>
    </citation>
    <scope>NUCLEOTIDE SEQUENCE</scope>
    <source>
        <strain evidence="19">Sukarami</strain>
    </source>
</reference>
<sequence>MLQYLVVTLALCATISSAAQTRNMPIQAIAYLVGPVQSDNTQVKGNVTFTQNDCGQNVHVRVQLEGLKEGKHGFHIHEKGDLTNGCLSMGAHYNPDKVDHGGPDHEVRHVGDLGNLEANSSGIIDVTYTDPVITLTGKMAVIGRGCVVHELEDDLGLGNHTDSKKTGNAGGRIACALSLVPTAIPKPIPISAPISAPISLSVSVFAPICVPVRSREYYYYLFACSTSNCSSDVDEWPCRDGGAGALRYSLSILTVIISGLGILIAGAVVLADVNEFNHFVEGRVLGPPIVLIVTGLIIFVIASLGCFGAIKESPTLLITFAVLLAVIFIVELAVGIAASVFKKDLESMVKNSLQESIKRSNSEDTMAWDNIQQKLMCCGVDSPADWRTLSANKTLPGSCCQPQFIDTTVGHCLDSPALGKDKYFQDGCVGKLRNRIEKNATILIGVGIGIAFIQILGIILACYLANSIRRERAK</sequence>
<dbReference type="Gene3D" id="1.10.1450.10">
    <property type="entry name" value="Tetraspanin"/>
    <property type="match status" value="1"/>
</dbReference>
<proteinExistence type="inferred from homology"/>
<dbReference type="SUPFAM" id="SSF48652">
    <property type="entry name" value="Tetraspanin"/>
    <property type="match status" value="1"/>
</dbReference>
<dbReference type="InterPro" id="IPR018499">
    <property type="entry name" value="Tetraspanin/Peripherin"/>
</dbReference>
<dbReference type="InterPro" id="IPR001424">
    <property type="entry name" value="SOD_Cu_Zn_dom"/>
</dbReference>
<evidence type="ECO:0000256" key="3">
    <source>
        <dbReference type="ARBA" id="ARBA00004141"/>
    </source>
</evidence>
<dbReference type="PANTHER" id="PTHR10003">
    <property type="entry name" value="SUPEROXIDE DISMUTASE CU-ZN -RELATED"/>
    <property type="match status" value="1"/>
</dbReference>
<dbReference type="EC" id="1.15.1.1" evidence="5"/>
<evidence type="ECO:0000256" key="11">
    <source>
        <dbReference type="ARBA" id="ARBA00023002"/>
    </source>
</evidence>
<keyword evidence="20" id="KW-1185">Reference proteome</keyword>
<gene>
    <name evidence="19" type="ORF">M5D96_007452</name>
</gene>
<keyword evidence="6 16" id="KW-0812">Transmembrane</keyword>
<evidence type="ECO:0000256" key="16">
    <source>
        <dbReference type="SAM" id="Phobius"/>
    </source>
</evidence>
<organism evidence="19 20">
    <name type="scientific">Drosophila gunungcola</name>
    <name type="common">fruit fly</name>
    <dbReference type="NCBI Taxonomy" id="103775"/>
    <lineage>
        <taxon>Eukaryota</taxon>
        <taxon>Metazoa</taxon>
        <taxon>Ecdysozoa</taxon>
        <taxon>Arthropoda</taxon>
        <taxon>Hexapoda</taxon>
        <taxon>Insecta</taxon>
        <taxon>Pterygota</taxon>
        <taxon>Neoptera</taxon>
        <taxon>Endopterygota</taxon>
        <taxon>Diptera</taxon>
        <taxon>Brachycera</taxon>
        <taxon>Muscomorpha</taxon>
        <taxon>Ephydroidea</taxon>
        <taxon>Drosophilidae</taxon>
        <taxon>Drosophila</taxon>
        <taxon>Sophophora</taxon>
    </lineage>
</organism>
<dbReference type="PRINTS" id="PR00068">
    <property type="entry name" value="CUZNDISMTASE"/>
</dbReference>
<dbReference type="GO" id="GO:0016020">
    <property type="term" value="C:membrane"/>
    <property type="evidence" value="ECO:0007669"/>
    <property type="project" value="UniProtKB-SubCell"/>
</dbReference>
<evidence type="ECO:0000256" key="7">
    <source>
        <dbReference type="ARBA" id="ARBA00022723"/>
    </source>
</evidence>